<feature type="domain" description="LOB" evidence="2">
    <location>
        <begin position="13"/>
        <end position="114"/>
    </location>
</feature>
<dbReference type="OrthoDB" id="1893065at2759"/>
<dbReference type="Pfam" id="PF03195">
    <property type="entry name" value="LOB"/>
    <property type="match status" value="1"/>
</dbReference>
<sequence length="296" mass="33590">LFTIMTIKGGTSQACAACKYQRRKCSKECPLAPYFPADEPKMFQNAHRLFGVRNIMNILKQVHDEQKEEAMRSIKYESNMRAMFPVHGCKGIISQLQYQLQQVIEELRHVHTQLAICKDQTQYQIPNPSTDCSPSSQYYPPSSQLQLGIATSNNGGPVYQQHHDGLPVYLNHFGMTAPLPSNDVLMNGNNGFYIESSDDIILKRGQQHAYTNSIGKHNAMTVQSQMYGAQGFPIQQEMDVSHDYDDIPFDAMADDRQSYIESKDACESRYVNNITIIISEYLTIIFDTCMFTTIIT</sequence>
<name>A0A1Q3DC13_CEPFO</name>
<evidence type="ECO:0000256" key="1">
    <source>
        <dbReference type="ARBA" id="ARBA00005474"/>
    </source>
</evidence>
<dbReference type="InParanoid" id="A0A1Q3DC13"/>
<dbReference type="PANTHER" id="PTHR31301:SF21">
    <property type="entry name" value="LOB DOMAIN-CONTAINING PROTEIN 27-RELATED"/>
    <property type="match status" value="1"/>
</dbReference>
<evidence type="ECO:0000259" key="2">
    <source>
        <dbReference type="PROSITE" id="PS50891"/>
    </source>
</evidence>
<dbReference type="Proteomes" id="UP000187406">
    <property type="component" value="Unassembled WGS sequence"/>
</dbReference>
<dbReference type="InterPro" id="IPR004883">
    <property type="entry name" value="LOB"/>
</dbReference>
<gene>
    <name evidence="3" type="ORF">CFOL_v3_33436</name>
</gene>
<keyword evidence="4" id="KW-1185">Reference proteome</keyword>
<evidence type="ECO:0000313" key="4">
    <source>
        <dbReference type="Proteomes" id="UP000187406"/>
    </source>
</evidence>
<comment type="similarity">
    <text evidence="1">Belongs to the LOB domain-containing protein family.</text>
</comment>
<proteinExistence type="inferred from homology"/>
<accession>A0A1Q3DC13</accession>
<evidence type="ECO:0000313" key="3">
    <source>
        <dbReference type="EMBL" id="GAV90027.1"/>
    </source>
</evidence>
<dbReference type="PROSITE" id="PS50891">
    <property type="entry name" value="LOB"/>
    <property type="match status" value="1"/>
</dbReference>
<dbReference type="EMBL" id="BDDD01005922">
    <property type="protein sequence ID" value="GAV90027.1"/>
    <property type="molecule type" value="Genomic_DNA"/>
</dbReference>
<reference evidence="4" key="1">
    <citation type="submission" date="2016-04" db="EMBL/GenBank/DDBJ databases">
        <title>Cephalotus genome sequencing.</title>
        <authorList>
            <person name="Fukushima K."/>
            <person name="Hasebe M."/>
            <person name="Fang X."/>
        </authorList>
    </citation>
    <scope>NUCLEOTIDE SEQUENCE [LARGE SCALE GENOMIC DNA]</scope>
    <source>
        <strain evidence="4">cv. St1</strain>
    </source>
</reference>
<comment type="caution">
    <text evidence="3">The sequence shown here is derived from an EMBL/GenBank/DDBJ whole genome shotgun (WGS) entry which is preliminary data.</text>
</comment>
<feature type="non-terminal residue" evidence="3">
    <location>
        <position position="1"/>
    </location>
</feature>
<dbReference type="AlphaFoldDB" id="A0A1Q3DC13"/>
<organism evidence="3 4">
    <name type="scientific">Cephalotus follicularis</name>
    <name type="common">Albany pitcher plant</name>
    <dbReference type="NCBI Taxonomy" id="3775"/>
    <lineage>
        <taxon>Eukaryota</taxon>
        <taxon>Viridiplantae</taxon>
        <taxon>Streptophyta</taxon>
        <taxon>Embryophyta</taxon>
        <taxon>Tracheophyta</taxon>
        <taxon>Spermatophyta</taxon>
        <taxon>Magnoliopsida</taxon>
        <taxon>eudicotyledons</taxon>
        <taxon>Gunneridae</taxon>
        <taxon>Pentapetalae</taxon>
        <taxon>rosids</taxon>
        <taxon>fabids</taxon>
        <taxon>Oxalidales</taxon>
        <taxon>Cephalotaceae</taxon>
        <taxon>Cephalotus</taxon>
    </lineage>
</organism>
<dbReference type="STRING" id="3775.A0A1Q3DC13"/>
<dbReference type="PANTHER" id="PTHR31301">
    <property type="entry name" value="LOB DOMAIN-CONTAINING PROTEIN 4-RELATED"/>
    <property type="match status" value="1"/>
</dbReference>
<protein>
    <submittedName>
        <fullName evidence="3">DUF260 domain-containing protein</fullName>
    </submittedName>
</protein>